<organism evidence="1 2">
    <name type="scientific">Plutella xylostella</name>
    <name type="common">Diamondback moth</name>
    <name type="synonym">Plutella maculipennis</name>
    <dbReference type="NCBI Taxonomy" id="51655"/>
    <lineage>
        <taxon>Eukaryota</taxon>
        <taxon>Metazoa</taxon>
        <taxon>Ecdysozoa</taxon>
        <taxon>Arthropoda</taxon>
        <taxon>Hexapoda</taxon>
        <taxon>Insecta</taxon>
        <taxon>Pterygota</taxon>
        <taxon>Neoptera</taxon>
        <taxon>Endopterygota</taxon>
        <taxon>Lepidoptera</taxon>
        <taxon>Glossata</taxon>
        <taxon>Ditrysia</taxon>
        <taxon>Yponomeutoidea</taxon>
        <taxon>Plutellidae</taxon>
        <taxon>Plutella</taxon>
    </lineage>
</organism>
<evidence type="ECO:0000313" key="1">
    <source>
        <dbReference type="EMBL" id="CAG9121685.1"/>
    </source>
</evidence>
<dbReference type="AlphaFoldDB" id="A0A8S4F1S7"/>
<sequence>MFVTGLQFVPARGSGPPVASRSEAALLSISVDNRLCVHSLDYRSIVFYSLGKTSESREYTTIECVVKTI</sequence>
<dbReference type="InterPro" id="IPR015943">
    <property type="entry name" value="WD40/YVTN_repeat-like_dom_sf"/>
</dbReference>
<comment type="caution">
    <text evidence="1">The sequence shown here is derived from an EMBL/GenBank/DDBJ whole genome shotgun (WGS) entry which is preliminary data.</text>
</comment>
<dbReference type="Proteomes" id="UP000653454">
    <property type="component" value="Unassembled WGS sequence"/>
</dbReference>
<name>A0A8S4F1S7_PLUXY</name>
<evidence type="ECO:0000313" key="2">
    <source>
        <dbReference type="Proteomes" id="UP000653454"/>
    </source>
</evidence>
<gene>
    <name evidence="1" type="ORF">PLXY2_LOCUS7503</name>
</gene>
<proteinExistence type="predicted"/>
<accession>A0A8S4F1S7</accession>
<dbReference type="Gene3D" id="2.130.10.10">
    <property type="entry name" value="YVTN repeat-like/Quinoprotein amine dehydrogenase"/>
    <property type="match status" value="1"/>
</dbReference>
<keyword evidence="2" id="KW-1185">Reference proteome</keyword>
<dbReference type="EMBL" id="CAJHNJ030000025">
    <property type="protein sequence ID" value="CAG9121685.1"/>
    <property type="molecule type" value="Genomic_DNA"/>
</dbReference>
<protein>
    <submittedName>
        <fullName evidence="1">(diamondback moth) hypothetical protein</fullName>
    </submittedName>
</protein>
<reference evidence="1" key="1">
    <citation type="submission" date="2020-11" db="EMBL/GenBank/DDBJ databases">
        <authorList>
            <person name="Whiteford S."/>
        </authorList>
    </citation>
    <scope>NUCLEOTIDE SEQUENCE</scope>
</reference>